<evidence type="ECO:0000256" key="1">
    <source>
        <dbReference type="SAM" id="MobiDB-lite"/>
    </source>
</evidence>
<feature type="compositionally biased region" description="Polar residues" evidence="1">
    <location>
        <begin position="167"/>
        <end position="187"/>
    </location>
</feature>
<proteinExistence type="predicted"/>
<reference evidence="3 4" key="1">
    <citation type="submission" date="2019-10" db="EMBL/GenBank/DDBJ databases">
        <authorList>
            <person name="Palmer J.M."/>
        </authorList>
    </citation>
    <scope>NUCLEOTIDE SEQUENCE [LARGE SCALE GENOMIC DNA]</scope>
    <source>
        <strain evidence="3 4">TWF506</strain>
    </source>
</reference>
<evidence type="ECO:0000313" key="3">
    <source>
        <dbReference type="EMBL" id="KAK6498070.1"/>
    </source>
</evidence>
<keyword evidence="4" id="KW-1185">Reference proteome</keyword>
<protein>
    <recommendedName>
        <fullName evidence="2">HNH nuclease domain-containing protein</fullName>
    </recommendedName>
</protein>
<dbReference type="InterPro" id="IPR003615">
    <property type="entry name" value="HNH_nuc"/>
</dbReference>
<feature type="domain" description="HNH nuclease" evidence="2">
    <location>
        <begin position="221"/>
        <end position="312"/>
    </location>
</feature>
<dbReference type="Pfam" id="PF13391">
    <property type="entry name" value="HNH_2"/>
    <property type="match status" value="1"/>
</dbReference>
<organism evidence="3 4">
    <name type="scientific">Arthrobotrys conoides</name>
    <dbReference type="NCBI Taxonomy" id="74498"/>
    <lineage>
        <taxon>Eukaryota</taxon>
        <taxon>Fungi</taxon>
        <taxon>Dikarya</taxon>
        <taxon>Ascomycota</taxon>
        <taxon>Pezizomycotina</taxon>
        <taxon>Orbiliomycetes</taxon>
        <taxon>Orbiliales</taxon>
        <taxon>Orbiliaceae</taxon>
        <taxon>Arthrobotrys</taxon>
    </lineage>
</organism>
<accession>A0AAN8RIA2</accession>
<dbReference type="AlphaFoldDB" id="A0AAN8RIA2"/>
<evidence type="ECO:0000313" key="4">
    <source>
        <dbReference type="Proteomes" id="UP001307849"/>
    </source>
</evidence>
<sequence length="428" mass="47990">MSSITGGDRSSPWSIRVHTSISSTKLAPATNDIKAGFVCCNGLSISTNTIFEDLKIIYPTLHACPDGYNLALWQERDDGRVEFTNATDGNREVTMITDGPGLLFGLVFHNTSHPSCNKLADNANITQHIEVGCIVVPTLDFDPQENGHLPDSPNYYIPSARSSRCSTPLQQRSKVTGDSTPNSSSPGSPRKQDQESRSLVEGFGVDTRTFEKDVKKRYSKCVITNTTSKWGSLTCGPGYVAAHIVPQKFWFSYPDQRPLGDYENYPFKVTPSYNTDSDNLRKRMRSTWGTPNGLLLRADIHEMFDRRMIAIHPFTFKIRLFAPMSVAMEYHGKVVEWDKIPDRAALAYHYSQCVMENVAAELNIVSKSVVPENWKQAVSTISQSDRRLQLLRDQGGDSAADEVDYYLEHGQVEGQEEEIQSWLERCNN</sequence>
<evidence type="ECO:0000259" key="2">
    <source>
        <dbReference type="Pfam" id="PF13391"/>
    </source>
</evidence>
<feature type="region of interest" description="Disordered" evidence="1">
    <location>
        <begin position="167"/>
        <end position="202"/>
    </location>
</feature>
<dbReference type="EMBL" id="JAVHJM010000014">
    <property type="protein sequence ID" value="KAK6498070.1"/>
    <property type="molecule type" value="Genomic_DNA"/>
</dbReference>
<comment type="caution">
    <text evidence="3">The sequence shown here is derived from an EMBL/GenBank/DDBJ whole genome shotgun (WGS) entry which is preliminary data.</text>
</comment>
<gene>
    <name evidence="3" type="ORF">TWF506_004312</name>
</gene>
<dbReference type="Proteomes" id="UP001307849">
    <property type="component" value="Unassembled WGS sequence"/>
</dbReference>
<name>A0AAN8RIA2_9PEZI</name>